<comment type="caution">
    <text evidence="1">The sequence shown here is derived from an EMBL/GenBank/DDBJ whole genome shotgun (WGS) entry which is preliminary data.</text>
</comment>
<evidence type="ECO:0000313" key="2">
    <source>
        <dbReference type="Proteomes" id="UP000299102"/>
    </source>
</evidence>
<reference evidence="1 2" key="1">
    <citation type="journal article" date="2019" name="Commun. Biol.">
        <title>The bagworm genome reveals a unique fibroin gene that provides high tensile strength.</title>
        <authorList>
            <person name="Kono N."/>
            <person name="Nakamura H."/>
            <person name="Ohtoshi R."/>
            <person name="Tomita M."/>
            <person name="Numata K."/>
            <person name="Arakawa K."/>
        </authorList>
    </citation>
    <scope>NUCLEOTIDE SEQUENCE [LARGE SCALE GENOMIC DNA]</scope>
</reference>
<dbReference type="EMBL" id="BGZK01002039">
    <property type="protein sequence ID" value="GBP89875.1"/>
    <property type="molecule type" value="Genomic_DNA"/>
</dbReference>
<gene>
    <name evidence="1" type="ORF">EVAR_65765_1</name>
</gene>
<proteinExistence type="predicted"/>
<name>A0A4C1ZTB6_EUMVA</name>
<organism evidence="1 2">
    <name type="scientific">Eumeta variegata</name>
    <name type="common">Bagworm moth</name>
    <name type="synonym">Eumeta japonica</name>
    <dbReference type="NCBI Taxonomy" id="151549"/>
    <lineage>
        <taxon>Eukaryota</taxon>
        <taxon>Metazoa</taxon>
        <taxon>Ecdysozoa</taxon>
        <taxon>Arthropoda</taxon>
        <taxon>Hexapoda</taxon>
        <taxon>Insecta</taxon>
        <taxon>Pterygota</taxon>
        <taxon>Neoptera</taxon>
        <taxon>Endopterygota</taxon>
        <taxon>Lepidoptera</taxon>
        <taxon>Glossata</taxon>
        <taxon>Ditrysia</taxon>
        <taxon>Tineoidea</taxon>
        <taxon>Psychidae</taxon>
        <taxon>Oiketicinae</taxon>
        <taxon>Eumeta</taxon>
    </lineage>
</organism>
<sequence length="161" mass="18925">MRREIPLIVADRRTSACQERVSAHITVHAFSQCSMVLARRAMHRATEVIDELCKNNRIILIILNHDNPSSHTDEETNKLLKEKVVELLSNPAYIHSSEDQRLNEHLRHQEASGYLHRNRISDEIPLIRYPISMLWRDREESGLPEFSLTEETQQRKLLFYD</sequence>
<keyword evidence="2" id="KW-1185">Reference proteome</keyword>
<protein>
    <recommendedName>
        <fullName evidence="3">Mariner Mos1 transposase</fullName>
    </recommendedName>
</protein>
<dbReference type="AlphaFoldDB" id="A0A4C1ZTB6"/>
<accession>A0A4C1ZTB6</accession>
<dbReference type="Proteomes" id="UP000299102">
    <property type="component" value="Unassembled WGS sequence"/>
</dbReference>
<evidence type="ECO:0000313" key="1">
    <source>
        <dbReference type="EMBL" id="GBP89875.1"/>
    </source>
</evidence>
<evidence type="ECO:0008006" key="3">
    <source>
        <dbReference type="Google" id="ProtNLM"/>
    </source>
</evidence>